<dbReference type="Pfam" id="PF13426">
    <property type="entry name" value="PAS_9"/>
    <property type="match status" value="2"/>
</dbReference>
<keyword evidence="7" id="KW-0812">Transmembrane</keyword>
<dbReference type="InterPro" id="IPR001610">
    <property type="entry name" value="PAC"/>
</dbReference>
<dbReference type="SMART" id="SM00086">
    <property type="entry name" value="PAC"/>
    <property type="match status" value="5"/>
</dbReference>
<dbReference type="RefSeq" id="WP_285723499.1">
    <property type="nucleotide sequence ID" value="NZ_BSDD01000002.1"/>
</dbReference>
<dbReference type="Gene3D" id="3.40.50.2300">
    <property type="match status" value="1"/>
</dbReference>
<evidence type="ECO:0000256" key="1">
    <source>
        <dbReference type="ARBA" id="ARBA00000085"/>
    </source>
</evidence>
<keyword evidence="3 6" id="KW-0597">Phosphoprotein</keyword>
<dbReference type="InterPro" id="IPR011006">
    <property type="entry name" value="CheY-like_superfamily"/>
</dbReference>
<evidence type="ECO:0000256" key="3">
    <source>
        <dbReference type="ARBA" id="ARBA00022553"/>
    </source>
</evidence>
<dbReference type="PROSITE" id="PS50113">
    <property type="entry name" value="PAC"/>
    <property type="match status" value="4"/>
</dbReference>
<evidence type="ECO:0000259" key="10">
    <source>
        <dbReference type="PROSITE" id="PS50112"/>
    </source>
</evidence>
<dbReference type="PANTHER" id="PTHR43304:SF1">
    <property type="entry name" value="PAC DOMAIN-CONTAINING PROTEIN"/>
    <property type="match status" value="1"/>
</dbReference>
<comment type="caution">
    <text evidence="12">The sequence shown here is derived from an EMBL/GenBank/DDBJ whole genome shotgun (WGS) entry which is preliminary data.</text>
</comment>
<evidence type="ECO:0000259" key="8">
    <source>
        <dbReference type="PROSITE" id="PS50109"/>
    </source>
</evidence>
<dbReference type="SMART" id="SM00091">
    <property type="entry name" value="PAS"/>
    <property type="match status" value="5"/>
</dbReference>
<organism evidence="12 13">
    <name type="scientific">Geothrix rubra</name>
    <dbReference type="NCBI Taxonomy" id="2927977"/>
    <lineage>
        <taxon>Bacteria</taxon>
        <taxon>Pseudomonadati</taxon>
        <taxon>Acidobacteriota</taxon>
        <taxon>Holophagae</taxon>
        <taxon>Holophagales</taxon>
        <taxon>Holophagaceae</taxon>
        <taxon>Geothrix</taxon>
    </lineage>
</organism>
<dbReference type="Gene3D" id="3.30.450.20">
    <property type="entry name" value="PAS domain"/>
    <property type="match status" value="5"/>
</dbReference>
<dbReference type="SUPFAM" id="SSF47384">
    <property type="entry name" value="Homodimeric domain of signal transducing histidine kinase"/>
    <property type="match status" value="1"/>
</dbReference>
<dbReference type="PANTHER" id="PTHR43304">
    <property type="entry name" value="PHYTOCHROME-LIKE PROTEIN CPH1"/>
    <property type="match status" value="1"/>
</dbReference>
<dbReference type="InterPro" id="IPR013656">
    <property type="entry name" value="PAS_4"/>
</dbReference>
<dbReference type="SUPFAM" id="SSF55874">
    <property type="entry name" value="ATPase domain of HSP90 chaperone/DNA topoisomerase II/histidine kinase"/>
    <property type="match status" value="1"/>
</dbReference>
<dbReference type="CDD" id="cd00156">
    <property type="entry name" value="REC"/>
    <property type="match status" value="1"/>
</dbReference>
<feature type="domain" description="PAS" evidence="10">
    <location>
        <begin position="338"/>
        <end position="382"/>
    </location>
</feature>
<dbReference type="SUPFAM" id="SSF52172">
    <property type="entry name" value="CheY-like"/>
    <property type="match status" value="1"/>
</dbReference>
<dbReference type="InterPro" id="IPR004358">
    <property type="entry name" value="Sig_transdc_His_kin-like_C"/>
</dbReference>
<dbReference type="InterPro" id="IPR003594">
    <property type="entry name" value="HATPase_dom"/>
</dbReference>
<dbReference type="PROSITE" id="PS50109">
    <property type="entry name" value="HIS_KIN"/>
    <property type="match status" value="1"/>
</dbReference>
<gene>
    <name evidence="12" type="ORF">GETHPA_10120</name>
</gene>
<dbReference type="InterPro" id="IPR003661">
    <property type="entry name" value="HisK_dim/P_dom"/>
</dbReference>
<evidence type="ECO:0000259" key="9">
    <source>
        <dbReference type="PROSITE" id="PS50110"/>
    </source>
</evidence>
<dbReference type="CDD" id="cd00130">
    <property type="entry name" value="PAS"/>
    <property type="match status" value="4"/>
</dbReference>
<evidence type="ECO:0000313" key="13">
    <source>
        <dbReference type="Proteomes" id="UP001165089"/>
    </source>
</evidence>
<feature type="transmembrane region" description="Helical" evidence="7">
    <location>
        <begin position="42"/>
        <end position="60"/>
    </location>
</feature>
<dbReference type="SMART" id="SM00448">
    <property type="entry name" value="REC"/>
    <property type="match status" value="1"/>
</dbReference>
<dbReference type="InterPro" id="IPR000014">
    <property type="entry name" value="PAS"/>
</dbReference>
<dbReference type="EMBL" id="BSDD01000002">
    <property type="protein sequence ID" value="GLH69479.1"/>
    <property type="molecule type" value="Genomic_DNA"/>
</dbReference>
<dbReference type="PROSITE" id="PS50110">
    <property type="entry name" value="RESPONSE_REGULATORY"/>
    <property type="match status" value="1"/>
</dbReference>
<keyword evidence="13" id="KW-1185">Reference proteome</keyword>
<dbReference type="InterPro" id="IPR005467">
    <property type="entry name" value="His_kinase_dom"/>
</dbReference>
<accession>A0ABQ5Q556</accession>
<evidence type="ECO:0000259" key="11">
    <source>
        <dbReference type="PROSITE" id="PS50113"/>
    </source>
</evidence>
<evidence type="ECO:0000256" key="7">
    <source>
        <dbReference type="SAM" id="Phobius"/>
    </source>
</evidence>
<dbReference type="InterPro" id="IPR036890">
    <property type="entry name" value="HATPase_C_sf"/>
</dbReference>
<dbReference type="SUPFAM" id="SSF55785">
    <property type="entry name" value="PYP-like sensor domain (PAS domain)"/>
    <property type="match status" value="5"/>
</dbReference>
<feature type="transmembrane region" description="Helical" evidence="7">
    <location>
        <begin position="12"/>
        <end position="30"/>
    </location>
</feature>
<feature type="domain" description="PAC" evidence="11">
    <location>
        <begin position="285"/>
        <end position="337"/>
    </location>
</feature>
<sequence>MSRPVPWSLRSQLLALVAVAVLPALLLVLVSGPGRQTLGQSLIMALIAGLIAVALAGWLGRRILAPLRASEEHHRILFREAPVGIFRFDPQGVIQDCNPAFAAILGAPLEAVLGLSIPQRVEHPGVRSAVEEALRGHIGHEEGEYVSVTGRRRSVARLITYPLTGDDGRPLGGIGIVEDVTERRRVETALRESEARLDLFFSQSLDAYYIATLDEPLRYDGEAGTAEGVAAALDRQRITRANLALAAQLGVAKADLDHWTFRDLFRHDPAAAPGDAAELIGQGHLRRELHQIRPDGRELWVEWDCICYFDGEGRISGHFGIRRDISERRRTEDVLRESEQRTRMLFDAVNDAIFVHDLETGAILDANARVLEMYGYSRRELLCMDVADLSAGLPPYSQAEAMAWIRKAQREGPQVFEWRAKHRSGKVFWAEVNMRRAFIGAEERLLVAVRDIDSRKAAEAALRDSEERYLGLFLNSPDAIFWIGVREDGGFILESINPAQEASLGRTAAEVVGRELSDWLPEELAAQLTGNYRRCVAGGRPTTYEETADLGQGRRIYQTLLVPIRNATGRIHRIAGISTDITERRRSEEDRQESERLFRLLFERSGDANLLIDGDRFVDCNQATVEILGAADKSAVLGTHPSDLSPPFQPDGRPSREKADEILALAHRQGSHHFEWTHRRVDGTDFPVEVLLTAVPWKGKEILHTTWRDRTETHRADRERRQLEAQIQQAQKLESLGVLAGGIAHDFNNLLTAVLGNLNLAQFSLSPEAPATPFLEHAEKAVQKASDLTRQMLAYSGRGRFVVKLHDVNEVVQEMAHLLQVSISKKAELKLELAPELPPIEADGAQFQQVVMNLVTNASDALGDCEGTIAITTGAADLDAAFIAATLPTQNLEPGRYVTLEVRDTGQGMSPEVMARIFDPFFTTKATGRGLGLSAMLGILRGHRAGLEIHSQVDRGSSFKAYFPAAQGHADAGKALDRAGEAELKGTVLLVDDEPAVLDTLGPALETLGFRVLLARDGVEAVARFQADPGAIDLVLMDLTMPRMDGREAFQALRRIRPDARVVLSSGYTEQESVRSIMGQGLAGFLQKPYTLQALRAALQKALEA</sequence>
<feature type="modified residue" description="4-aspartylphosphate" evidence="6">
    <location>
        <position position="1038"/>
    </location>
</feature>
<dbReference type="InterPro" id="IPR052162">
    <property type="entry name" value="Sensor_kinase/Photoreceptor"/>
</dbReference>
<dbReference type="InterPro" id="IPR036097">
    <property type="entry name" value="HisK_dim/P_sf"/>
</dbReference>
<evidence type="ECO:0000313" key="12">
    <source>
        <dbReference type="EMBL" id="GLH69479.1"/>
    </source>
</evidence>
<feature type="domain" description="PAC" evidence="11">
    <location>
        <begin position="414"/>
        <end position="464"/>
    </location>
</feature>
<evidence type="ECO:0000256" key="4">
    <source>
        <dbReference type="ARBA" id="ARBA00022679"/>
    </source>
</evidence>
<evidence type="ECO:0000256" key="2">
    <source>
        <dbReference type="ARBA" id="ARBA00012438"/>
    </source>
</evidence>
<protein>
    <recommendedName>
        <fullName evidence="2">histidine kinase</fullName>
        <ecNumber evidence="2">2.7.13.3</ecNumber>
    </recommendedName>
</protein>
<dbReference type="PROSITE" id="PS50112">
    <property type="entry name" value="PAS"/>
    <property type="match status" value="2"/>
</dbReference>
<dbReference type="CDD" id="cd00082">
    <property type="entry name" value="HisKA"/>
    <property type="match status" value="1"/>
</dbReference>
<evidence type="ECO:0000256" key="5">
    <source>
        <dbReference type="ARBA" id="ARBA00022777"/>
    </source>
</evidence>
<dbReference type="NCBIfam" id="TIGR00229">
    <property type="entry name" value="sensory_box"/>
    <property type="match status" value="5"/>
</dbReference>
<dbReference type="PRINTS" id="PR00344">
    <property type="entry name" value="BCTRLSENSOR"/>
</dbReference>
<comment type="catalytic activity">
    <reaction evidence="1">
        <text>ATP + protein L-histidine = ADP + protein N-phospho-L-histidine.</text>
        <dbReference type="EC" id="2.7.13.3"/>
    </reaction>
</comment>
<dbReference type="Pfam" id="PF00072">
    <property type="entry name" value="Response_reg"/>
    <property type="match status" value="1"/>
</dbReference>
<feature type="domain" description="Response regulatory" evidence="9">
    <location>
        <begin position="987"/>
        <end position="1103"/>
    </location>
</feature>
<reference evidence="12 13" key="1">
    <citation type="journal article" date="2023" name="Antonie Van Leeuwenhoek">
        <title>Mesoterricola silvestris gen. nov., sp. nov., Mesoterricola sediminis sp. nov., Geothrix oryzae sp. nov., Geothrix edaphica sp. nov., Geothrix rubra sp. nov., and Geothrix limicola sp. nov., six novel members of Acidobacteriota isolated from soils.</title>
        <authorList>
            <person name="Itoh H."/>
            <person name="Sugisawa Y."/>
            <person name="Mise K."/>
            <person name="Xu Z."/>
            <person name="Kuniyasu M."/>
            <person name="Ushijima N."/>
            <person name="Kawano K."/>
            <person name="Kobayashi E."/>
            <person name="Shiratori Y."/>
            <person name="Masuda Y."/>
            <person name="Senoo K."/>
        </authorList>
    </citation>
    <scope>NUCLEOTIDE SEQUENCE [LARGE SCALE GENOMIC DNA]</scope>
    <source>
        <strain evidence="12 13">Red803</strain>
    </source>
</reference>
<keyword evidence="4" id="KW-0808">Transferase</keyword>
<evidence type="ECO:0000256" key="6">
    <source>
        <dbReference type="PROSITE-ProRule" id="PRU00169"/>
    </source>
</evidence>
<dbReference type="SMART" id="SM00387">
    <property type="entry name" value="HATPase_c"/>
    <property type="match status" value="1"/>
</dbReference>
<dbReference type="InterPro" id="IPR035965">
    <property type="entry name" value="PAS-like_dom_sf"/>
</dbReference>
<dbReference type="Gene3D" id="1.10.287.130">
    <property type="match status" value="1"/>
</dbReference>
<dbReference type="InterPro" id="IPR001789">
    <property type="entry name" value="Sig_transdc_resp-reg_receiver"/>
</dbReference>
<feature type="domain" description="PAS" evidence="10">
    <location>
        <begin position="70"/>
        <end position="141"/>
    </location>
</feature>
<feature type="domain" description="PAC" evidence="11">
    <location>
        <begin position="542"/>
        <end position="593"/>
    </location>
</feature>
<keyword evidence="5" id="KW-0418">Kinase</keyword>
<feature type="domain" description="PAC" evidence="11">
    <location>
        <begin position="139"/>
        <end position="192"/>
    </location>
</feature>
<keyword evidence="7" id="KW-1133">Transmembrane helix</keyword>
<name>A0ABQ5Q556_9BACT</name>
<feature type="domain" description="Histidine kinase" evidence="8">
    <location>
        <begin position="742"/>
        <end position="967"/>
    </location>
</feature>
<dbReference type="InterPro" id="IPR000700">
    <property type="entry name" value="PAS-assoc_C"/>
</dbReference>
<dbReference type="Pfam" id="PF02518">
    <property type="entry name" value="HATPase_c"/>
    <property type="match status" value="1"/>
</dbReference>
<dbReference type="Proteomes" id="UP001165089">
    <property type="component" value="Unassembled WGS sequence"/>
</dbReference>
<dbReference type="EC" id="2.7.13.3" evidence="2"/>
<proteinExistence type="predicted"/>
<dbReference type="Pfam" id="PF08448">
    <property type="entry name" value="PAS_4"/>
    <property type="match status" value="3"/>
</dbReference>
<keyword evidence="7" id="KW-0472">Membrane</keyword>
<dbReference type="Gene3D" id="3.30.565.10">
    <property type="entry name" value="Histidine kinase-like ATPase, C-terminal domain"/>
    <property type="match status" value="1"/>
</dbReference>